<feature type="transmembrane region" description="Helical" evidence="1">
    <location>
        <begin position="419"/>
        <end position="436"/>
    </location>
</feature>
<feature type="transmembrane region" description="Helical" evidence="1">
    <location>
        <begin position="456"/>
        <end position="476"/>
    </location>
</feature>
<dbReference type="GO" id="GO:0016740">
    <property type="term" value="F:transferase activity"/>
    <property type="evidence" value="ECO:0007669"/>
    <property type="project" value="UniProtKB-KW"/>
</dbReference>
<keyword evidence="1" id="KW-0812">Transmembrane</keyword>
<gene>
    <name evidence="3" type="ORF">Cme02nite_14270</name>
</gene>
<evidence type="ECO:0000256" key="1">
    <source>
        <dbReference type="SAM" id="Phobius"/>
    </source>
</evidence>
<dbReference type="AlphaFoldDB" id="A0A8J3LI74"/>
<comment type="caution">
    <text evidence="3">The sequence shown here is derived from an EMBL/GenBank/DDBJ whole genome shotgun (WGS) entry which is preliminary data.</text>
</comment>
<dbReference type="InterPro" id="IPR046278">
    <property type="entry name" value="DUF6311"/>
</dbReference>
<sequence length="638" mass="67958">MGAKQPADKLRRVSIASPASPLSPPADVAETAGVVPAEAVVKTRRRRADLLVAATALVLAVWVTGALWSDPAHRASGVNSGDQAFFEWLLSYGAYALTHGVDPLFTHLLNVPDGVNLAVNTSISVYAFVFAPLTILAGPAMTFLVILTLNLAGTAYAWYWLFSRHLGANRIGAAVGGLFCGFAPAMISHANAHLNWTAQWVIPLIIARCLLLVRRDKPLRDGALLGLLIAVCFSIAAEALFFTALALGVFTLVWVLSRRSEVKALVRRVLAGLGSGALVAGVLLAYPLYLHFAGPQRYHGTGFDPHVHNEDLAAYAAWPERSLAGAVGLNTDLAANPTEENSFFGLPLLLLVIIGLVVLWRRTDRSHRANLLGLGVTAGVFFLLSLGPELRWLGRLTAIPMPEALIGGLPVFNAALPSRLALIVAPVFGLVLAWLATALSRTDGGSMRVTLPGPRWAWIAGLTVALLPLVPTPLLARERAPVPDFFTSGQWREYVADGGTVVPVPITNDLLPDGQRWQAAALADASGAGEGVFRLPAGFFLGPGGPNGTGRIGPIPRPTQTLLEQVAKTGKAPAITDADRAALREDLRYWNASIVVLGDDVHGAHWPTYQPALKTVMTDLLGPPQRVADVWLWKTPPA</sequence>
<proteinExistence type="predicted"/>
<organism evidence="3 4">
    <name type="scientific">Catellatospora methionotrophica</name>
    <dbReference type="NCBI Taxonomy" id="121620"/>
    <lineage>
        <taxon>Bacteria</taxon>
        <taxon>Bacillati</taxon>
        <taxon>Actinomycetota</taxon>
        <taxon>Actinomycetes</taxon>
        <taxon>Micromonosporales</taxon>
        <taxon>Micromonosporaceae</taxon>
        <taxon>Catellatospora</taxon>
    </lineage>
</organism>
<dbReference type="Proteomes" id="UP000660339">
    <property type="component" value="Unassembled WGS sequence"/>
</dbReference>
<name>A0A8J3LI74_9ACTN</name>
<accession>A0A8J3LI74</accession>
<feature type="transmembrane region" description="Helical" evidence="1">
    <location>
        <begin position="269"/>
        <end position="289"/>
    </location>
</feature>
<evidence type="ECO:0000313" key="3">
    <source>
        <dbReference type="EMBL" id="GIG13095.1"/>
    </source>
</evidence>
<protein>
    <submittedName>
        <fullName evidence="3">Glycosyl transferase</fullName>
    </submittedName>
</protein>
<feature type="domain" description="DUF6311" evidence="2">
    <location>
        <begin position="55"/>
        <end position="424"/>
    </location>
</feature>
<dbReference type="EMBL" id="BONJ01000004">
    <property type="protein sequence ID" value="GIG13095.1"/>
    <property type="molecule type" value="Genomic_DNA"/>
</dbReference>
<feature type="transmembrane region" description="Helical" evidence="1">
    <location>
        <begin position="369"/>
        <end position="386"/>
    </location>
</feature>
<keyword evidence="4" id="KW-1185">Reference proteome</keyword>
<feature type="transmembrane region" description="Helical" evidence="1">
    <location>
        <begin position="117"/>
        <end position="136"/>
    </location>
</feature>
<evidence type="ECO:0000259" key="2">
    <source>
        <dbReference type="Pfam" id="PF19830"/>
    </source>
</evidence>
<keyword evidence="3" id="KW-0808">Transferase</keyword>
<reference evidence="3" key="1">
    <citation type="submission" date="2021-01" db="EMBL/GenBank/DDBJ databases">
        <title>Whole genome shotgun sequence of Catellatospora methionotrophica NBRC 14553.</title>
        <authorList>
            <person name="Komaki H."/>
            <person name="Tamura T."/>
        </authorList>
    </citation>
    <scope>NUCLEOTIDE SEQUENCE</scope>
    <source>
        <strain evidence="3">NBRC 14553</strain>
    </source>
</reference>
<keyword evidence="1" id="KW-0472">Membrane</keyword>
<feature type="transmembrane region" description="Helical" evidence="1">
    <location>
        <begin position="143"/>
        <end position="161"/>
    </location>
</feature>
<dbReference type="Pfam" id="PF19830">
    <property type="entry name" value="DUF6311"/>
    <property type="match status" value="1"/>
</dbReference>
<feature type="transmembrane region" description="Helical" evidence="1">
    <location>
        <begin position="50"/>
        <end position="68"/>
    </location>
</feature>
<feature type="transmembrane region" description="Helical" evidence="1">
    <location>
        <begin position="167"/>
        <end position="187"/>
    </location>
</feature>
<keyword evidence="1" id="KW-1133">Transmembrane helix</keyword>
<evidence type="ECO:0000313" key="4">
    <source>
        <dbReference type="Proteomes" id="UP000660339"/>
    </source>
</evidence>
<feature type="transmembrane region" description="Helical" evidence="1">
    <location>
        <begin position="225"/>
        <end position="257"/>
    </location>
</feature>
<feature type="transmembrane region" description="Helical" evidence="1">
    <location>
        <begin position="342"/>
        <end position="360"/>
    </location>
</feature>